<accession>A0A2D2Q1V1</accession>
<dbReference type="InterPro" id="IPR003790">
    <property type="entry name" value="GHL10"/>
</dbReference>
<dbReference type="KEGG" id="slw:BRW62_06640"/>
<dbReference type="PANTHER" id="PTHR43405">
    <property type="entry name" value="GLYCOSYL HYDROLASE DIGH"/>
    <property type="match status" value="1"/>
</dbReference>
<dbReference type="InterPro" id="IPR052177">
    <property type="entry name" value="Divisome_Glycosyl_Hydrolase"/>
</dbReference>
<dbReference type="PANTHER" id="PTHR43405:SF1">
    <property type="entry name" value="GLYCOSYL HYDROLASE DIGH"/>
    <property type="match status" value="1"/>
</dbReference>
<dbReference type="OrthoDB" id="580981at2"/>
<dbReference type="InterPro" id="IPR017853">
    <property type="entry name" value="GH"/>
</dbReference>
<evidence type="ECO:0000313" key="3">
    <source>
        <dbReference type="EMBL" id="ATS18484.1"/>
    </source>
</evidence>
<reference evidence="3 4" key="1">
    <citation type="submission" date="2016-11" db="EMBL/GenBank/DDBJ databases">
        <title>Complete genome sequence of thermophilic cyanobacteria strain Synechococcus sp. PCC6715.</title>
        <authorList>
            <person name="Tang J."/>
            <person name="Daroch M."/>
            <person name="Liang Y."/>
            <person name="Jiang D."/>
            <person name="Shah M."/>
        </authorList>
    </citation>
    <scope>NUCLEOTIDE SEQUENCE [LARGE SCALE GENOMIC DNA]</scope>
    <source>
        <strain evidence="3 4">PCC 6715</strain>
    </source>
</reference>
<keyword evidence="4" id="KW-1185">Reference proteome</keyword>
<evidence type="ECO:0000259" key="2">
    <source>
        <dbReference type="Pfam" id="PF02638"/>
    </source>
</evidence>
<keyword evidence="1" id="KW-0732">Signal</keyword>
<evidence type="ECO:0000313" key="4">
    <source>
        <dbReference type="Proteomes" id="UP000231057"/>
    </source>
</evidence>
<sequence length="391" mass="45066">MVRRRYRLWLFLCLLCLGLCWRLLPLQAQGMAPIRGVWLTANDMPMLRDRPRLEAALNDLQRLNFNTLYPVVWNSGYVSFPSATATHLGIQPFVLQGVQGYDILRELTEQAHCRNLLVIPWFEFGFMVPETSELAIAHPDWLTQGVNGETTRLTAAGEVAWLNPLHPEVQSFLTNIVLEVLRQYPVDGIQFDDHLSLPTEFGYDAYTRRLYEQETKKPVPANPRDEAWMRWRADKLTAFVKSLRQRVKQEFPYAIFSVSPTTLPTAYQSFLQDWPQWVAQGIPDEVVVQVYRYNLPSFVQQLAQPELLQAQAKIPTAVGVLTGLRTNPVPIQLVDAKVEAAQQSGFGVSFFFYETLWERTPEPRDLRQNAFLFHFRHPMPRRTFGQACTRG</sequence>
<dbReference type="Gene3D" id="3.20.20.80">
    <property type="entry name" value="Glycosidases"/>
    <property type="match status" value="1"/>
</dbReference>
<gene>
    <name evidence="3" type="ORF">BRW62_06640</name>
</gene>
<protein>
    <recommendedName>
        <fullName evidence="2">Glycosyl hydrolase-like 10 domain-containing protein</fullName>
    </recommendedName>
</protein>
<reference evidence="4" key="2">
    <citation type="journal article" date="2022" name="Front. Microbiol.">
        <title>Comparative Genomic Analysis Revealed Distinct Molecular Components and Organization of CO2-Concentrating Mechanism in Thermophilic Cyanobacteria.</title>
        <authorList>
            <person name="Tang J."/>
            <person name="Zhou H."/>
            <person name="Yao D."/>
            <person name="Riaz S."/>
            <person name="You D."/>
            <person name="Klepacz-Smolka A."/>
            <person name="Daroch M."/>
        </authorList>
    </citation>
    <scope>NUCLEOTIDE SEQUENCE [LARGE SCALE GENOMIC DNA]</scope>
    <source>
        <strain evidence="4">PCC 6715</strain>
    </source>
</reference>
<feature type="domain" description="Glycosyl hydrolase-like 10" evidence="2">
    <location>
        <begin position="33"/>
        <end position="332"/>
    </location>
</feature>
<evidence type="ECO:0000256" key="1">
    <source>
        <dbReference type="ARBA" id="ARBA00022729"/>
    </source>
</evidence>
<name>A0A2D2Q1V1_PARLV</name>
<dbReference type="Pfam" id="PF02638">
    <property type="entry name" value="GHL10"/>
    <property type="match status" value="1"/>
</dbReference>
<dbReference type="SUPFAM" id="SSF51445">
    <property type="entry name" value="(Trans)glycosidases"/>
    <property type="match status" value="1"/>
</dbReference>
<proteinExistence type="predicted"/>
<dbReference type="AlphaFoldDB" id="A0A2D2Q1V1"/>
<dbReference type="RefSeq" id="WP_099798833.1">
    <property type="nucleotide sequence ID" value="NZ_CP018092.1"/>
</dbReference>
<dbReference type="Proteomes" id="UP000231057">
    <property type="component" value="Chromosome"/>
</dbReference>
<dbReference type="EMBL" id="CP018092">
    <property type="protein sequence ID" value="ATS18484.1"/>
    <property type="molecule type" value="Genomic_DNA"/>
</dbReference>
<organism evidence="3 4">
    <name type="scientific">Parathermosynechococcus lividus PCC 6715</name>
    <dbReference type="NCBI Taxonomy" id="1917166"/>
    <lineage>
        <taxon>Bacteria</taxon>
        <taxon>Bacillati</taxon>
        <taxon>Cyanobacteriota</taxon>
        <taxon>Cyanophyceae</taxon>
        <taxon>Acaryochloridales</taxon>
        <taxon>Thermosynechococcaceae</taxon>
        <taxon>Parathermosynechococcus</taxon>
    </lineage>
</organism>